<feature type="domain" description="Malonyl-CoA:ACP transacylase (MAT)" evidence="8">
    <location>
        <begin position="6"/>
        <end position="301"/>
    </location>
</feature>
<evidence type="ECO:0000256" key="6">
    <source>
        <dbReference type="PIRNR" id="PIRNR000446"/>
    </source>
</evidence>
<reference evidence="9" key="1">
    <citation type="submission" date="2024-05" db="EMBL/GenBank/DDBJ databases">
        <title>Genome sequencing of novel strain.</title>
        <authorList>
            <person name="Ganbat D."/>
            <person name="Ganbat S."/>
            <person name="Lee S.-J."/>
        </authorList>
    </citation>
    <scope>NUCLEOTIDE SEQUENCE</scope>
    <source>
        <strain evidence="9">SMD15-11</strain>
    </source>
</reference>
<name>A0AB39UZM8_9GAMM</name>
<evidence type="ECO:0000256" key="1">
    <source>
        <dbReference type="ARBA" id="ARBA00013258"/>
    </source>
</evidence>
<dbReference type="NCBIfam" id="TIGR00128">
    <property type="entry name" value="fabD"/>
    <property type="match status" value="1"/>
</dbReference>
<evidence type="ECO:0000256" key="2">
    <source>
        <dbReference type="ARBA" id="ARBA00018953"/>
    </source>
</evidence>
<evidence type="ECO:0000256" key="5">
    <source>
        <dbReference type="ARBA" id="ARBA00048462"/>
    </source>
</evidence>
<evidence type="ECO:0000256" key="4">
    <source>
        <dbReference type="ARBA" id="ARBA00023315"/>
    </source>
</evidence>
<dbReference type="InterPro" id="IPR050858">
    <property type="entry name" value="Mal-CoA-ACP_Trans/PKS_FabD"/>
</dbReference>
<feature type="active site" evidence="7">
    <location>
        <position position="91"/>
    </location>
</feature>
<dbReference type="EMBL" id="CP154858">
    <property type="protein sequence ID" value="XDT73414.1"/>
    <property type="molecule type" value="Genomic_DNA"/>
</dbReference>
<dbReference type="InterPro" id="IPR014043">
    <property type="entry name" value="Acyl_transferase_dom"/>
</dbReference>
<keyword evidence="3 6" id="KW-0808">Transferase</keyword>
<dbReference type="RefSeq" id="WP_369602405.1">
    <property type="nucleotide sequence ID" value="NZ_CP154858.1"/>
</dbReference>
<dbReference type="InterPro" id="IPR001227">
    <property type="entry name" value="Ac_transferase_dom_sf"/>
</dbReference>
<evidence type="ECO:0000313" key="9">
    <source>
        <dbReference type="EMBL" id="XDT73414.1"/>
    </source>
</evidence>
<dbReference type="EC" id="2.3.1.39" evidence="1 6"/>
<comment type="catalytic activity">
    <reaction evidence="5 6">
        <text>holo-[ACP] + malonyl-CoA = malonyl-[ACP] + CoA</text>
        <dbReference type="Rhea" id="RHEA:41792"/>
        <dbReference type="Rhea" id="RHEA-COMP:9623"/>
        <dbReference type="Rhea" id="RHEA-COMP:9685"/>
        <dbReference type="ChEBI" id="CHEBI:57287"/>
        <dbReference type="ChEBI" id="CHEBI:57384"/>
        <dbReference type="ChEBI" id="CHEBI:64479"/>
        <dbReference type="ChEBI" id="CHEBI:78449"/>
        <dbReference type="EC" id="2.3.1.39"/>
    </reaction>
</comment>
<proteinExistence type="inferred from homology"/>
<dbReference type="AlphaFoldDB" id="A0AB39UZM8"/>
<protein>
    <recommendedName>
        <fullName evidence="2 6">Malonyl CoA-acyl carrier protein transacylase</fullName>
        <ecNumber evidence="1 6">2.3.1.39</ecNumber>
    </recommendedName>
</protein>
<dbReference type="Pfam" id="PF00698">
    <property type="entry name" value="Acyl_transf_1"/>
    <property type="match status" value="1"/>
</dbReference>
<dbReference type="InterPro" id="IPR024925">
    <property type="entry name" value="Malonyl_CoA-ACP_transAc"/>
</dbReference>
<dbReference type="SMART" id="SM00827">
    <property type="entry name" value="PKS_AT"/>
    <property type="match status" value="1"/>
</dbReference>
<dbReference type="GO" id="GO:0004314">
    <property type="term" value="F:[acyl-carrier-protein] S-malonyltransferase activity"/>
    <property type="evidence" value="ECO:0007669"/>
    <property type="project" value="UniProtKB-EC"/>
</dbReference>
<dbReference type="GO" id="GO:0005829">
    <property type="term" value="C:cytosol"/>
    <property type="evidence" value="ECO:0007669"/>
    <property type="project" value="TreeGrafter"/>
</dbReference>
<organism evidence="9">
    <name type="scientific">Thermohahella caldifontis</name>
    <dbReference type="NCBI Taxonomy" id="3142973"/>
    <lineage>
        <taxon>Bacteria</taxon>
        <taxon>Pseudomonadati</taxon>
        <taxon>Pseudomonadota</taxon>
        <taxon>Gammaproteobacteria</taxon>
        <taxon>Oceanospirillales</taxon>
        <taxon>Hahellaceae</taxon>
        <taxon>Thermohahella</taxon>
    </lineage>
</organism>
<keyword evidence="4 6" id="KW-0012">Acyltransferase</keyword>
<evidence type="ECO:0000256" key="7">
    <source>
        <dbReference type="PIRSR" id="PIRSR000446-1"/>
    </source>
</evidence>
<dbReference type="Gene3D" id="3.40.366.10">
    <property type="entry name" value="Malonyl-Coenzyme A Acyl Carrier Protein, domain 2"/>
    <property type="match status" value="1"/>
</dbReference>
<dbReference type="GO" id="GO:0006633">
    <property type="term" value="P:fatty acid biosynthetic process"/>
    <property type="evidence" value="ECO:0007669"/>
    <property type="project" value="TreeGrafter"/>
</dbReference>
<accession>A0AB39UZM8</accession>
<dbReference type="InterPro" id="IPR016036">
    <property type="entry name" value="Malonyl_transacylase_ACP-bd"/>
</dbReference>
<gene>
    <name evidence="9" type="primary">fabD</name>
    <name evidence="9" type="ORF">AAIA72_05440</name>
</gene>
<feature type="active site" evidence="7">
    <location>
        <position position="202"/>
    </location>
</feature>
<dbReference type="SUPFAM" id="SSF52151">
    <property type="entry name" value="FabD/lysophospholipase-like"/>
    <property type="match status" value="1"/>
</dbReference>
<dbReference type="PANTHER" id="PTHR42681">
    <property type="entry name" value="MALONYL-COA-ACYL CARRIER PROTEIN TRANSACYLASE, MITOCHONDRIAL"/>
    <property type="match status" value="1"/>
</dbReference>
<evidence type="ECO:0000259" key="8">
    <source>
        <dbReference type="SMART" id="SM00827"/>
    </source>
</evidence>
<dbReference type="PIRSF" id="PIRSF000446">
    <property type="entry name" value="Mct"/>
    <property type="match status" value="1"/>
</dbReference>
<dbReference type="KEGG" id="tcd:AAIA72_05440"/>
<sequence>MKTAYIFPGQGSQSVGMLSSLSGIQSRLDAAWEAASDIVGLDVARLVNEGPESQLNQTAVTQPVLLAASHALWQAAEAGGLPRPDAVAGHSLGEYSALVAADVLDFVDALKLVRLRGRLMQEAVPEGEGAMAAVLGLDDDAVADICQSVSERLGQVVAAANYNCPGQVVIAGTAQAVSEAGEALKAAGARRVLPLAVSVPSHCLLMKPAAERMAEALDAVVFRAPRIPVVQNTVAQAVTDPDELKRNLVEQLYCPVRWTQGIQWLLGQGVSQFYECGPGKVLAGLVKKIDRNAEVITLSNYAEWSQS</sequence>
<comment type="similarity">
    <text evidence="6">Belongs to the fabD family.</text>
</comment>
<dbReference type="InterPro" id="IPR004410">
    <property type="entry name" value="Malonyl_CoA-ACP_transAc_FabD"/>
</dbReference>
<dbReference type="Gene3D" id="3.30.70.250">
    <property type="entry name" value="Malonyl-CoA ACP transacylase, ACP-binding"/>
    <property type="match status" value="1"/>
</dbReference>
<evidence type="ECO:0000256" key="3">
    <source>
        <dbReference type="ARBA" id="ARBA00022679"/>
    </source>
</evidence>
<dbReference type="SUPFAM" id="SSF55048">
    <property type="entry name" value="Probable ACP-binding domain of malonyl-CoA ACP transacylase"/>
    <property type="match status" value="1"/>
</dbReference>
<dbReference type="PANTHER" id="PTHR42681:SF1">
    <property type="entry name" value="MALONYL-COA-ACYL CARRIER PROTEIN TRANSACYLASE, MITOCHONDRIAL"/>
    <property type="match status" value="1"/>
</dbReference>
<dbReference type="FunFam" id="3.30.70.250:FF:000001">
    <property type="entry name" value="Malonyl CoA-acyl carrier protein transacylase"/>
    <property type="match status" value="1"/>
</dbReference>
<dbReference type="InterPro" id="IPR016035">
    <property type="entry name" value="Acyl_Trfase/lysoPLipase"/>
</dbReference>